<evidence type="ECO:0000313" key="5">
    <source>
        <dbReference type="Proteomes" id="UP000593574"/>
    </source>
</evidence>
<feature type="non-terminal residue" evidence="4">
    <location>
        <position position="1"/>
    </location>
</feature>
<evidence type="ECO:0008006" key="6">
    <source>
        <dbReference type="Google" id="ProtNLM"/>
    </source>
</evidence>
<gene>
    <name evidence="4" type="ORF">Golax_011050</name>
</gene>
<organism evidence="4 5">
    <name type="scientific">Gossypium laxum</name>
    <dbReference type="NCBI Taxonomy" id="34288"/>
    <lineage>
        <taxon>Eukaryota</taxon>
        <taxon>Viridiplantae</taxon>
        <taxon>Streptophyta</taxon>
        <taxon>Embryophyta</taxon>
        <taxon>Tracheophyta</taxon>
        <taxon>Spermatophyta</taxon>
        <taxon>Magnoliopsida</taxon>
        <taxon>eudicotyledons</taxon>
        <taxon>Gunneridae</taxon>
        <taxon>Pentapetalae</taxon>
        <taxon>rosids</taxon>
        <taxon>malvids</taxon>
        <taxon>Malvales</taxon>
        <taxon>Malvaceae</taxon>
        <taxon>Malvoideae</taxon>
        <taxon>Gossypium</taxon>
    </lineage>
</organism>
<dbReference type="PANTHER" id="PTHR11502">
    <property type="entry name" value="40S RIBOSOMAL PROTEIN S6"/>
    <property type="match status" value="1"/>
</dbReference>
<dbReference type="EMBL" id="JABEZV010000005">
    <property type="protein sequence ID" value="MBA0711919.1"/>
    <property type="molecule type" value="Genomic_DNA"/>
</dbReference>
<dbReference type="AlphaFoldDB" id="A0A7J8ZKV2"/>
<dbReference type="InterPro" id="IPR001377">
    <property type="entry name" value="Ribosomal_eS6"/>
</dbReference>
<evidence type="ECO:0000256" key="1">
    <source>
        <dbReference type="ARBA" id="ARBA00009312"/>
    </source>
</evidence>
<dbReference type="SMART" id="SM01405">
    <property type="entry name" value="Ribosomal_S6e"/>
    <property type="match status" value="1"/>
</dbReference>
<protein>
    <recommendedName>
        <fullName evidence="6">40S ribosomal protein S6</fullName>
    </recommendedName>
</protein>
<keyword evidence="2" id="KW-0689">Ribosomal protein</keyword>
<name>A0A7J8ZKV2_9ROSI</name>
<sequence>MFPPSSFNLCLSVTAKQNVGKRTPCFRGYGRRNGERRRKSVRGCIVSHDLSVLNLVVVKKGENELPGLTDTEKTRMRGPKRASKIRKLFNLSKEDDVRMYVNSYRRTFTTKSGKVSFSFVIDGHKIVPNHSFLTLLKLSMHVALACFTCHTIANLSYGVKT</sequence>
<evidence type="ECO:0000256" key="2">
    <source>
        <dbReference type="ARBA" id="ARBA00022980"/>
    </source>
</evidence>
<dbReference type="GO" id="GO:0003735">
    <property type="term" value="F:structural constituent of ribosome"/>
    <property type="evidence" value="ECO:0007669"/>
    <property type="project" value="InterPro"/>
</dbReference>
<dbReference type="Pfam" id="PF01092">
    <property type="entry name" value="Ribosomal_S6e"/>
    <property type="match status" value="1"/>
</dbReference>
<accession>A0A7J8ZKV2</accession>
<evidence type="ECO:0000313" key="4">
    <source>
        <dbReference type="EMBL" id="MBA0711919.1"/>
    </source>
</evidence>
<dbReference type="GO" id="GO:0005840">
    <property type="term" value="C:ribosome"/>
    <property type="evidence" value="ECO:0007669"/>
    <property type="project" value="UniProtKB-KW"/>
</dbReference>
<reference evidence="4 5" key="1">
    <citation type="journal article" date="2019" name="Genome Biol. Evol.">
        <title>Insights into the evolution of the New World diploid cottons (Gossypium, subgenus Houzingenia) based on genome sequencing.</title>
        <authorList>
            <person name="Grover C.E."/>
            <person name="Arick M.A. 2nd"/>
            <person name="Thrash A."/>
            <person name="Conover J.L."/>
            <person name="Sanders W.S."/>
            <person name="Peterson D.G."/>
            <person name="Frelichowski J.E."/>
            <person name="Scheffler J.A."/>
            <person name="Scheffler B.E."/>
            <person name="Wendel J.F."/>
        </authorList>
    </citation>
    <scope>NUCLEOTIDE SEQUENCE [LARGE SCALE GENOMIC DNA]</scope>
    <source>
        <strain evidence="4">4</strain>
        <tissue evidence="4">Leaf</tissue>
    </source>
</reference>
<proteinExistence type="inferred from homology"/>
<dbReference type="Gene3D" id="1.20.5.2650">
    <property type="match status" value="1"/>
</dbReference>
<keyword evidence="5" id="KW-1185">Reference proteome</keyword>
<dbReference type="Proteomes" id="UP000593574">
    <property type="component" value="Unassembled WGS sequence"/>
</dbReference>
<comment type="similarity">
    <text evidence="1">Belongs to the eukaryotic ribosomal protein eS6 family.</text>
</comment>
<comment type="caution">
    <text evidence="4">The sequence shown here is derived from an EMBL/GenBank/DDBJ whole genome shotgun (WGS) entry which is preliminary data.</text>
</comment>
<dbReference type="GO" id="GO:1990904">
    <property type="term" value="C:ribonucleoprotein complex"/>
    <property type="evidence" value="ECO:0007669"/>
    <property type="project" value="UniProtKB-KW"/>
</dbReference>
<evidence type="ECO:0000256" key="3">
    <source>
        <dbReference type="ARBA" id="ARBA00023274"/>
    </source>
</evidence>
<keyword evidence="3" id="KW-0687">Ribonucleoprotein</keyword>
<dbReference type="GO" id="GO:0006412">
    <property type="term" value="P:translation"/>
    <property type="evidence" value="ECO:0007669"/>
    <property type="project" value="InterPro"/>
</dbReference>